<keyword evidence="1" id="KW-0812">Transmembrane</keyword>
<dbReference type="GeneID" id="66104246"/>
<dbReference type="RefSeq" id="XP_043041914.1">
    <property type="nucleotide sequence ID" value="XM_043181950.1"/>
</dbReference>
<feature type="transmembrane region" description="Helical" evidence="1">
    <location>
        <begin position="26"/>
        <end position="50"/>
    </location>
</feature>
<evidence type="ECO:0000313" key="2">
    <source>
        <dbReference type="EMBL" id="KAG7448414.1"/>
    </source>
</evidence>
<keyword evidence="1" id="KW-1133">Transmembrane helix</keyword>
<name>A0A9P8AUE8_9AGAR</name>
<proteinExistence type="predicted"/>
<accession>A0A9P8AUE8</accession>
<gene>
    <name evidence="2" type="ORF">BT62DRAFT_705156</name>
</gene>
<evidence type="ECO:0000256" key="1">
    <source>
        <dbReference type="SAM" id="Phobius"/>
    </source>
</evidence>
<evidence type="ECO:0000313" key="3">
    <source>
        <dbReference type="Proteomes" id="UP000812287"/>
    </source>
</evidence>
<organism evidence="2 3">
    <name type="scientific">Guyanagaster necrorhizus</name>
    <dbReference type="NCBI Taxonomy" id="856835"/>
    <lineage>
        <taxon>Eukaryota</taxon>
        <taxon>Fungi</taxon>
        <taxon>Dikarya</taxon>
        <taxon>Basidiomycota</taxon>
        <taxon>Agaricomycotina</taxon>
        <taxon>Agaricomycetes</taxon>
        <taxon>Agaricomycetidae</taxon>
        <taxon>Agaricales</taxon>
        <taxon>Marasmiineae</taxon>
        <taxon>Physalacriaceae</taxon>
        <taxon>Guyanagaster</taxon>
    </lineage>
</organism>
<dbReference type="AlphaFoldDB" id="A0A9P8AUE8"/>
<comment type="caution">
    <text evidence="2">The sequence shown here is derived from an EMBL/GenBank/DDBJ whole genome shotgun (WGS) entry which is preliminary data.</text>
</comment>
<sequence>MQTCIVLSFLFEDIWLASYNKTKTLLFILGLILIQLYVRSTLVVSGRYIVPTTMHAWVRIGMEQKEGSIISALG</sequence>
<keyword evidence="3" id="KW-1185">Reference proteome</keyword>
<reference evidence="2" key="1">
    <citation type="submission" date="2020-11" db="EMBL/GenBank/DDBJ databases">
        <title>Adaptations for nitrogen fixation in a non-lichenized fungal sporocarp promotes dispersal by wood-feeding termites.</title>
        <authorList>
            <consortium name="DOE Joint Genome Institute"/>
            <person name="Koch R.A."/>
            <person name="Yoon G."/>
            <person name="Arayal U."/>
            <person name="Lail K."/>
            <person name="Amirebrahimi M."/>
            <person name="Labutti K."/>
            <person name="Lipzen A."/>
            <person name="Riley R."/>
            <person name="Barry K."/>
            <person name="Henrissat B."/>
            <person name="Grigoriev I.V."/>
            <person name="Herr J.R."/>
            <person name="Aime M.C."/>
        </authorList>
    </citation>
    <scope>NUCLEOTIDE SEQUENCE</scope>
    <source>
        <strain evidence="2">MCA 3950</strain>
    </source>
</reference>
<keyword evidence="1" id="KW-0472">Membrane</keyword>
<dbReference type="EMBL" id="MU250529">
    <property type="protein sequence ID" value="KAG7448414.1"/>
    <property type="molecule type" value="Genomic_DNA"/>
</dbReference>
<dbReference type="Proteomes" id="UP000812287">
    <property type="component" value="Unassembled WGS sequence"/>
</dbReference>
<protein>
    <submittedName>
        <fullName evidence="2">Uncharacterized protein</fullName>
    </submittedName>
</protein>